<dbReference type="OrthoDB" id="2523749at2759"/>
<organism evidence="2 3">
    <name type="scientific">Schizopora paradoxa</name>
    <dbReference type="NCBI Taxonomy" id="27342"/>
    <lineage>
        <taxon>Eukaryota</taxon>
        <taxon>Fungi</taxon>
        <taxon>Dikarya</taxon>
        <taxon>Basidiomycota</taxon>
        <taxon>Agaricomycotina</taxon>
        <taxon>Agaricomycetes</taxon>
        <taxon>Hymenochaetales</taxon>
        <taxon>Schizoporaceae</taxon>
        <taxon>Schizopora</taxon>
    </lineage>
</organism>
<protein>
    <recommendedName>
        <fullName evidence="4">Protein kinase domain-containing protein</fullName>
    </recommendedName>
</protein>
<accession>A0A0H2RMS6</accession>
<evidence type="ECO:0008006" key="4">
    <source>
        <dbReference type="Google" id="ProtNLM"/>
    </source>
</evidence>
<feature type="region of interest" description="Disordered" evidence="1">
    <location>
        <begin position="1"/>
        <end position="36"/>
    </location>
</feature>
<sequence>MDTNLNSNPSQHFSESETRTSTSNKQPSKPSIPNSLRISLPEYGTWKRPQKEFSDVVEVFKDTNLGQTPNCSVPSLYQDAPIEIPLSFMQCIKRKGHYGVCRTVYDSHSVIIKFVFGCENPRWFALEREAKHYNSCLLPVQGAIVPVFYGSYRGASCNDRRTPVSCLILEDCGDRLTQAFRKLPLEERVKILKIYCELHTYKVALNDFAERNVVQKNGTYRLVDFEDINDNHQCLYKGSLYEGMTAPNAERIGCSYVMTACEDMNLWKQPEGLIRIDHHFMNADGFPSQEDIDILCNNVYFGVSPLREDDLHKWLKGYKRIKDKTTPEDYARSRPNFEY</sequence>
<dbReference type="AlphaFoldDB" id="A0A0H2RMS6"/>
<dbReference type="STRING" id="27342.A0A0H2RMS6"/>
<gene>
    <name evidence="2" type="ORF">SCHPADRAFT_928648</name>
</gene>
<reference evidence="2 3" key="1">
    <citation type="submission" date="2015-04" db="EMBL/GenBank/DDBJ databases">
        <title>Complete genome sequence of Schizopora paradoxa KUC8140, a cosmopolitan wood degrader in East Asia.</title>
        <authorList>
            <consortium name="DOE Joint Genome Institute"/>
            <person name="Min B."/>
            <person name="Park H."/>
            <person name="Jang Y."/>
            <person name="Kim J.-J."/>
            <person name="Kim K.H."/>
            <person name="Pangilinan J."/>
            <person name="Lipzen A."/>
            <person name="Riley R."/>
            <person name="Grigoriev I.V."/>
            <person name="Spatafora J.W."/>
            <person name="Choi I.-G."/>
        </authorList>
    </citation>
    <scope>NUCLEOTIDE SEQUENCE [LARGE SCALE GENOMIC DNA]</scope>
    <source>
        <strain evidence="2 3">KUC8140</strain>
    </source>
</reference>
<evidence type="ECO:0000313" key="3">
    <source>
        <dbReference type="Proteomes" id="UP000053477"/>
    </source>
</evidence>
<dbReference type="Proteomes" id="UP000053477">
    <property type="component" value="Unassembled WGS sequence"/>
</dbReference>
<proteinExistence type="predicted"/>
<evidence type="ECO:0000313" key="2">
    <source>
        <dbReference type="EMBL" id="KLO13260.1"/>
    </source>
</evidence>
<evidence type="ECO:0000256" key="1">
    <source>
        <dbReference type="SAM" id="MobiDB-lite"/>
    </source>
</evidence>
<keyword evidence="3" id="KW-1185">Reference proteome</keyword>
<dbReference type="EMBL" id="KQ085962">
    <property type="protein sequence ID" value="KLO13260.1"/>
    <property type="molecule type" value="Genomic_DNA"/>
</dbReference>
<name>A0A0H2RMS6_9AGAM</name>
<dbReference type="InParanoid" id="A0A0H2RMS6"/>